<dbReference type="CDD" id="cd17352">
    <property type="entry name" value="MFS_MCT_SLC16"/>
    <property type="match status" value="1"/>
</dbReference>
<dbReference type="GO" id="GO:0022857">
    <property type="term" value="F:transmembrane transporter activity"/>
    <property type="evidence" value="ECO:0007669"/>
    <property type="project" value="InterPro"/>
</dbReference>
<reference evidence="5" key="1">
    <citation type="submission" date="2023-03" db="EMBL/GenBank/DDBJ databases">
        <title>Massive genome expansion in bonnet fungi (Mycena s.s.) driven by repeated elements and novel gene families across ecological guilds.</title>
        <authorList>
            <consortium name="Lawrence Berkeley National Laboratory"/>
            <person name="Harder C.B."/>
            <person name="Miyauchi S."/>
            <person name="Viragh M."/>
            <person name="Kuo A."/>
            <person name="Thoen E."/>
            <person name="Andreopoulos B."/>
            <person name="Lu D."/>
            <person name="Skrede I."/>
            <person name="Drula E."/>
            <person name="Henrissat B."/>
            <person name="Morin E."/>
            <person name="Kohler A."/>
            <person name="Barry K."/>
            <person name="LaButti K."/>
            <person name="Morin E."/>
            <person name="Salamov A."/>
            <person name="Lipzen A."/>
            <person name="Mereny Z."/>
            <person name="Hegedus B."/>
            <person name="Baldrian P."/>
            <person name="Stursova M."/>
            <person name="Weitz H."/>
            <person name="Taylor A."/>
            <person name="Grigoriev I.V."/>
            <person name="Nagy L.G."/>
            <person name="Martin F."/>
            <person name="Kauserud H."/>
        </authorList>
    </citation>
    <scope>NUCLEOTIDE SEQUENCE</scope>
    <source>
        <strain evidence="5">9144</strain>
    </source>
</reference>
<proteinExistence type="inferred from homology"/>
<evidence type="ECO:0000256" key="1">
    <source>
        <dbReference type="ARBA" id="ARBA00004141"/>
    </source>
</evidence>
<dbReference type="PROSITE" id="PS50850">
    <property type="entry name" value="MFS"/>
    <property type="match status" value="1"/>
</dbReference>
<dbReference type="Pfam" id="PF07690">
    <property type="entry name" value="MFS_1"/>
    <property type="match status" value="1"/>
</dbReference>
<evidence type="ECO:0000313" key="5">
    <source>
        <dbReference type="EMBL" id="KAJ7228372.1"/>
    </source>
</evidence>
<dbReference type="PANTHER" id="PTHR11360:SF177">
    <property type="entry name" value="RIBOFLAVIN TRANSPORTER MCH5"/>
    <property type="match status" value="1"/>
</dbReference>
<comment type="similarity">
    <text evidence="2">Belongs to the major facilitator superfamily. Monocarboxylate porter (TC 2.A.1.13) family.</text>
</comment>
<dbReference type="InterPro" id="IPR050327">
    <property type="entry name" value="Proton-linked_MCT"/>
</dbReference>
<feature type="domain" description="Major facilitator superfamily (MFS) profile" evidence="4">
    <location>
        <begin position="244"/>
        <end position="407"/>
    </location>
</feature>
<evidence type="ECO:0000313" key="6">
    <source>
        <dbReference type="Proteomes" id="UP001219525"/>
    </source>
</evidence>
<feature type="transmembrane region" description="Helical" evidence="3">
    <location>
        <begin position="243"/>
        <end position="267"/>
    </location>
</feature>
<dbReference type="GO" id="GO:0016020">
    <property type="term" value="C:membrane"/>
    <property type="evidence" value="ECO:0007669"/>
    <property type="project" value="UniProtKB-SubCell"/>
</dbReference>
<dbReference type="Proteomes" id="UP001219525">
    <property type="component" value="Unassembled WGS sequence"/>
</dbReference>
<feature type="transmembrane region" description="Helical" evidence="3">
    <location>
        <begin position="42"/>
        <end position="63"/>
    </location>
</feature>
<accession>A0AAD6YSN5</accession>
<evidence type="ECO:0000256" key="2">
    <source>
        <dbReference type="ARBA" id="ARBA00006727"/>
    </source>
</evidence>
<dbReference type="AlphaFoldDB" id="A0AAD6YSN5"/>
<dbReference type="Gene3D" id="1.20.1250.20">
    <property type="entry name" value="MFS general substrate transporter like domains"/>
    <property type="match status" value="2"/>
</dbReference>
<gene>
    <name evidence="5" type="ORF">GGX14DRAFT_508832</name>
</gene>
<keyword evidence="3" id="KW-0812">Transmembrane</keyword>
<comment type="subcellular location">
    <subcellularLocation>
        <location evidence="1">Membrane</location>
        <topology evidence="1">Multi-pass membrane protein</topology>
    </subcellularLocation>
</comment>
<evidence type="ECO:0000259" key="4">
    <source>
        <dbReference type="PROSITE" id="PS50850"/>
    </source>
</evidence>
<dbReference type="PANTHER" id="PTHR11360">
    <property type="entry name" value="MONOCARBOXYLATE TRANSPORTER"/>
    <property type="match status" value="1"/>
</dbReference>
<dbReference type="SUPFAM" id="SSF103473">
    <property type="entry name" value="MFS general substrate transporter"/>
    <property type="match status" value="1"/>
</dbReference>
<keyword evidence="3" id="KW-0472">Membrane</keyword>
<feature type="transmembrane region" description="Helical" evidence="3">
    <location>
        <begin position="309"/>
        <end position="325"/>
    </location>
</feature>
<organism evidence="5 6">
    <name type="scientific">Mycena pura</name>
    <dbReference type="NCBI Taxonomy" id="153505"/>
    <lineage>
        <taxon>Eukaryota</taxon>
        <taxon>Fungi</taxon>
        <taxon>Dikarya</taxon>
        <taxon>Basidiomycota</taxon>
        <taxon>Agaricomycotina</taxon>
        <taxon>Agaricomycetes</taxon>
        <taxon>Agaricomycetidae</taxon>
        <taxon>Agaricales</taxon>
        <taxon>Marasmiineae</taxon>
        <taxon>Mycenaceae</taxon>
        <taxon>Mycena</taxon>
    </lineage>
</organism>
<dbReference type="EMBL" id="JARJCW010000002">
    <property type="protein sequence ID" value="KAJ7228372.1"/>
    <property type="molecule type" value="Genomic_DNA"/>
</dbReference>
<keyword evidence="3" id="KW-1133">Transmembrane helix</keyword>
<feature type="transmembrane region" description="Helical" evidence="3">
    <location>
        <begin position="134"/>
        <end position="157"/>
    </location>
</feature>
<keyword evidence="6" id="KW-1185">Reference proteome</keyword>
<protein>
    <submittedName>
        <fullName evidence="5">Major facilitator superfamily domain-containing protein</fullName>
    </submittedName>
</protein>
<name>A0AAD6YSN5_9AGAR</name>
<dbReference type="InterPro" id="IPR020846">
    <property type="entry name" value="MFS_dom"/>
</dbReference>
<feature type="transmembrane region" description="Helical" evidence="3">
    <location>
        <begin position="279"/>
        <end position="297"/>
    </location>
</feature>
<feature type="transmembrane region" description="Helical" evidence="3">
    <location>
        <begin position="201"/>
        <end position="222"/>
    </location>
</feature>
<feature type="transmembrane region" description="Helical" evidence="3">
    <location>
        <begin position="169"/>
        <end position="189"/>
    </location>
</feature>
<comment type="caution">
    <text evidence="5">The sequence shown here is derived from an EMBL/GenBank/DDBJ whole genome shotgun (WGS) entry which is preliminary data.</text>
</comment>
<feature type="transmembrane region" description="Helical" evidence="3">
    <location>
        <begin position="112"/>
        <end position="128"/>
    </location>
</feature>
<sequence>MDKISYDDDTNQLPKDGDVKGEIETVASQDIASDFPDGGLKAWIVLCGTFSGFFATFGYVNSWGVFQEYYQQKVLRGSSPSEIAWIGSIQHAMIFIPAVFVGRLFDIGYFRIPYAAGGLLIVLTTFLVPQCKVYWHFLLCQGFGVGIGSGLMFCTMITVVTHWFNKRRGFALGVTSGGGALGATVFPIIIRQLITRIGFPWALRTVGCMLICILLISNLCIARRLPSVKAPGGLLGLHAFRNIPFSVLCVGGFFTLMGLFTMLTYINTSAIAFGISPNFAFYLVAIVNFSSGVGRVVSGMLGDRLGPMNINTIMTIITGVATILWPHCRTIPSITVISIIYGFTSGAWLALIGPMIGQLGSIDDIGRRIGAINTIVGLSTICGPPISGVFVESKLGYMAVGYFAGKS</sequence>
<feature type="transmembrane region" description="Helical" evidence="3">
    <location>
        <begin position="331"/>
        <end position="352"/>
    </location>
</feature>
<dbReference type="InterPro" id="IPR036259">
    <property type="entry name" value="MFS_trans_sf"/>
</dbReference>
<evidence type="ECO:0000256" key="3">
    <source>
        <dbReference type="SAM" id="Phobius"/>
    </source>
</evidence>
<dbReference type="InterPro" id="IPR011701">
    <property type="entry name" value="MFS"/>
</dbReference>